<organism evidence="1 2">
    <name type="scientific">Selenomonas sputigena (strain ATCC 35185 / DSM 20758 / CCUG 44933 / VPI D19B-28)</name>
    <dbReference type="NCBI Taxonomy" id="546271"/>
    <lineage>
        <taxon>Bacteria</taxon>
        <taxon>Bacillati</taxon>
        <taxon>Bacillota</taxon>
        <taxon>Negativicutes</taxon>
        <taxon>Selenomonadales</taxon>
        <taxon>Selenomonadaceae</taxon>
        <taxon>Selenomonas</taxon>
    </lineage>
</organism>
<dbReference type="Proteomes" id="UP000003505">
    <property type="component" value="Unassembled WGS sequence"/>
</dbReference>
<dbReference type="AlphaFoldDB" id="C9LWS6"/>
<evidence type="ECO:0000313" key="1">
    <source>
        <dbReference type="EMBL" id="EEX76602.1"/>
    </source>
</evidence>
<evidence type="ECO:0000313" key="2">
    <source>
        <dbReference type="Proteomes" id="UP000003505"/>
    </source>
</evidence>
<reference evidence="1 2" key="1">
    <citation type="submission" date="2009-09" db="EMBL/GenBank/DDBJ databases">
        <authorList>
            <person name="Weinstock G."/>
            <person name="Sodergren E."/>
            <person name="Clifton S."/>
            <person name="Fulton L."/>
            <person name="Fulton B."/>
            <person name="Courtney L."/>
            <person name="Fronick C."/>
            <person name="Harrison M."/>
            <person name="Strong C."/>
            <person name="Farmer C."/>
            <person name="Delahaunty K."/>
            <person name="Markovic C."/>
            <person name="Hall O."/>
            <person name="Minx P."/>
            <person name="Tomlinson C."/>
            <person name="Mitreva M."/>
            <person name="Nelson J."/>
            <person name="Hou S."/>
            <person name="Wollam A."/>
            <person name="Pepin K.H."/>
            <person name="Johnson M."/>
            <person name="Bhonagiri V."/>
            <person name="Nash W.E."/>
            <person name="Warren W."/>
            <person name="Chinwalla A."/>
            <person name="Mardis E.R."/>
            <person name="Wilson R.K."/>
        </authorList>
    </citation>
    <scope>NUCLEOTIDE SEQUENCE [LARGE SCALE GENOMIC DNA]</scope>
    <source>
        <strain evidence="2">ATCC 35185 / DSM 20758 / VPI D19B-28</strain>
    </source>
</reference>
<sequence>MLQGIIFLAFIIASNENRERPSTIDGKQGICYSDENEVFTEGWE</sequence>
<proteinExistence type="predicted"/>
<protein>
    <submittedName>
        <fullName evidence="1">Uncharacterized protein</fullName>
    </submittedName>
</protein>
<dbReference type="EMBL" id="ACKP02000046">
    <property type="protein sequence ID" value="EEX76602.1"/>
    <property type="molecule type" value="Genomic_DNA"/>
</dbReference>
<comment type="caution">
    <text evidence="1">The sequence shown here is derived from an EMBL/GenBank/DDBJ whole genome shotgun (WGS) entry which is preliminary data.</text>
</comment>
<name>C9LWS6_SELS3</name>
<accession>C9LWS6</accession>
<gene>
    <name evidence="1" type="ORF">SELSPUOL_01931</name>
</gene>